<organism evidence="2 3">
    <name type="scientific">Reichenbachiella faecimaris</name>
    <dbReference type="NCBI Taxonomy" id="692418"/>
    <lineage>
        <taxon>Bacteria</taxon>
        <taxon>Pseudomonadati</taxon>
        <taxon>Bacteroidota</taxon>
        <taxon>Cytophagia</taxon>
        <taxon>Cytophagales</taxon>
        <taxon>Reichenbachiellaceae</taxon>
        <taxon>Reichenbachiella</taxon>
    </lineage>
</organism>
<protein>
    <submittedName>
        <fullName evidence="2">Nucleoside-diphosphate-sugar epimerase</fullName>
    </submittedName>
</protein>
<dbReference type="EMBL" id="FWYF01000001">
    <property type="protein sequence ID" value="SMD33189.1"/>
    <property type="molecule type" value="Genomic_DNA"/>
</dbReference>
<dbReference type="PANTHER" id="PTHR43245">
    <property type="entry name" value="BIFUNCTIONAL POLYMYXIN RESISTANCE PROTEIN ARNA"/>
    <property type="match status" value="1"/>
</dbReference>
<dbReference type="SUPFAM" id="SSF51735">
    <property type="entry name" value="NAD(P)-binding Rossmann-fold domains"/>
    <property type="match status" value="1"/>
</dbReference>
<sequence>MNIIITGATGFIGKFLVDYALAENLNVFAAVRKSSNRTSLAGKNIGFVELDLTSEESLTSSLNQFVEDQGTIDYVIHNAGITKTTSNSEYELVNCTYTINLIKALENTGQQVKKFTLVSSLAASSPGTGDQMIKIDQVGEPVSAYGWSKKKAEEYIEQNCSLPYVILRPPPVFGPGDKDMFPVFDLVNKNLELYVGGKLQLLSFIYVKDLARGIVAATTSVIKNKKYFLSDNGEYDNEKFNLLIKKYLAKKTLKIKLPLFVVYVVAFFSEIYTRLSGNLSQLNIEKIKELKCSNWMCDSRDFYKDLAIEPKYTLYEGIQETIDWYRNEHWLK</sequence>
<feature type="domain" description="NAD-dependent epimerase/dehydratase" evidence="1">
    <location>
        <begin position="3"/>
        <end position="220"/>
    </location>
</feature>
<dbReference type="Gene3D" id="3.40.50.720">
    <property type="entry name" value="NAD(P)-binding Rossmann-like Domain"/>
    <property type="match status" value="1"/>
</dbReference>
<dbReference type="Pfam" id="PF01370">
    <property type="entry name" value="Epimerase"/>
    <property type="match status" value="1"/>
</dbReference>
<dbReference type="OrthoDB" id="1490291at2"/>
<evidence type="ECO:0000313" key="3">
    <source>
        <dbReference type="Proteomes" id="UP000192472"/>
    </source>
</evidence>
<dbReference type="InterPro" id="IPR050177">
    <property type="entry name" value="Lipid_A_modif_metabolic_enz"/>
</dbReference>
<reference evidence="2 3" key="1">
    <citation type="submission" date="2017-04" db="EMBL/GenBank/DDBJ databases">
        <authorList>
            <person name="Afonso C.L."/>
            <person name="Miller P.J."/>
            <person name="Scott M.A."/>
            <person name="Spackman E."/>
            <person name="Goraichik I."/>
            <person name="Dimitrov K.M."/>
            <person name="Suarez D.L."/>
            <person name="Swayne D.E."/>
        </authorList>
    </citation>
    <scope>NUCLEOTIDE SEQUENCE [LARGE SCALE GENOMIC DNA]</scope>
    <source>
        <strain evidence="2 3">DSM 26133</strain>
    </source>
</reference>
<gene>
    <name evidence="2" type="ORF">SAMN04488029_1548</name>
</gene>
<keyword evidence="3" id="KW-1185">Reference proteome</keyword>
<evidence type="ECO:0000313" key="2">
    <source>
        <dbReference type="EMBL" id="SMD33189.1"/>
    </source>
</evidence>
<dbReference type="RefSeq" id="WP_084371857.1">
    <property type="nucleotide sequence ID" value="NZ_FWYF01000001.1"/>
</dbReference>
<dbReference type="STRING" id="692418.SAMN04488029_1548"/>
<dbReference type="InterPro" id="IPR036291">
    <property type="entry name" value="NAD(P)-bd_dom_sf"/>
</dbReference>
<dbReference type="PANTHER" id="PTHR43245:SF58">
    <property type="entry name" value="BLL5923 PROTEIN"/>
    <property type="match status" value="1"/>
</dbReference>
<dbReference type="AlphaFoldDB" id="A0A1W2G936"/>
<dbReference type="Proteomes" id="UP000192472">
    <property type="component" value="Unassembled WGS sequence"/>
</dbReference>
<dbReference type="InterPro" id="IPR001509">
    <property type="entry name" value="Epimerase_deHydtase"/>
</dbReference>
<evidence type="ECO:0000259" key="1">
    <source>
        <dbReference type="Pfam" id="PF01370"/>
    </source>
</evidence>
<name>A0A1W2G936_REIFA</name>
<proteinExistence type="predicted"/>
<accession>A0A1W2G936</accession>